<feature type="region of interest" description="Disordered" evidence="1">
    <location>
        <begin position="72"/>
        <end position="95"/>
    </location>
</feature>
<organism evidence="2 3">
    <name type="scientific">Rousettus aegyptiacus</name>
    <name type="common">Egyptian fruit bat</name>
    <name type="synonym">Pteropus aegyptiacus</name>
    <dbReference type="NCBI Taxonomy" id="9407"/>
    <lineage>
        <taxon>Eukaryota</taxon>
        <taxon>Metazoa</taxon>
        <taxon>Chordata</taxon>
        <taxon>Craniata</taxon>
        <taxon>Vertebrata</taxon>
        <taxon>Euteleostomi</taxon>
        <taxon>Mammalia</taxon>
        <taxon>Eutheria</taxon>
        <taxon>Laurasiatheria</taxon>
        <taxon>Chiroptera</taxon>
        <taxon>Yinpterochiroptera</taxon>
        <taxon>Pteropodoidea</taxon>
        <taxon>Pteropodidae</taxon>
        <taxon>Rousettinae</taxon>
        <taxon>Rousettus</taxon>
    </lineage>
</organism>
<dbReference type="EMBL" id="JACASE010000008">
    <property type="protein sequence ID" value="KAF6441313.1"/>
    <property type="molecule type" value="Genomic_DNA"/>
</dbReference>
<sequence>MLLFGVKQRLLGPHSPQHCCHLELTPYGANETMRTLLTSIIVLARWHFSIFLKTRASALPGPRLVSGQVPGFTERDHWGGEAPQPPAPSPQAWGSALDCCGRSSPERGRGRVGLQPCMKTSGHLRMTCCLGSWVCCCNRESVQSTLRKSLKTVAQSLAKLGRSPPRGHCTCHPASGVGVALPAGCCKLSVH</sequence>
<proteinExistence type="predicted"/>
<gene>
    <name evidence="2" type="ORF">HJG63_012451</name>
</gene>
<evidence type="ECO:0000313" key="2">
    <source>
        <dbReference type="EMBL" id="KAF6441313.1"/>
    </source>
</evidence>
<name>A0A7J8F0X7_ROUAE</name>
<dbReference type="Proteomes" id="UP000593571">
    <property type="component" value="Unassembled WGS sequence"/>
</dbReference>
<evidence type="ECO:0000313" key="3">
    <source>
        <dbReference type="Proteomes" id="UP000593571"/>
    </source>
</evidence>
<reference evidence="2 3" key="1">
    <citation type="journal article" date="2020" name="Nature">
        <title>Six reference-quality genomes reveal evolution of bat adaptations.</title>
        <authorList>
            <person name="Jebb D."/>
            <person name="Huang Z."/>
            <person name="Pippel M."/>
            <person name="Hughes G.M."/>
            <person name="Lavrichenko K."/>
            <person name="Devanna P."/>
            <person name="Winkler S."/>
            <person name="Jermiin L.S."/>
            <person name="Skirmuntt E.C."/>
            <person name="Katzourakis A."/>
            <person name="Burkitt-Gray L."/>
            <person name="Ray D.A."/>
            <person name="Sullivan K.A.M."/>
            <person name="Roscito J.G."/>
            <person name="Kirilenko B.M."/>
            <person name="Davalos L.M."/>
            <person name="Corthals A.P."/>
            <person name="Power M.L."/>
            <person name="Jones G."/>
            <person name="Ransome R.D."/>
            <person name="Dechmann D.K.N."/>
            <person name="Locatelli A.G."/>
            <person name="Puechmaille S.J."/>
            <person name="Fedrigo O."/>
            <person name="Jarvis E.D."/>
            <person name="Hiller M."/>
            <person name="Vernes S.C."/>
            <person name="Myers E.W."/>
            <person name="Teeling E.C."/>
        </authorList>
    </citation>
    <scope>NUCLEOTIDE SEQUENCE [LARGE SCALE GENOMIC DNA]</scope>
    <source>
        <strain evidence="2">MRouAeg1</strain>
        <tissue evidence="2">Muscle</tissue>
    </source>
</reference>
<keyword evidence="3" id="KW-1185">Reference proteome</keyword>
<evidence type="ECO:0000256" key="1">
    <source>
        <dbReference type="SAM" id="MobiDB-lite"/>
    </source>
</evidence>
<accession>A0A7J8F0X7</accession>
<comment type="caution">
    <text evidence="2">The sequence shown here is derived from an EMBL/GenBank/DDBJ whole genome shotgun (WGS) entry which is preliminary data.</text>
</comment>
<dbReference type="AlphaFoldDB" id="A0A7J8F0X7"/>
<protein>
    <submittedName>
        <fullName evidence="2">Uncharacterized protein</fullName>
    </submittedName>
</protein>